<dbReference type="EMBL" id="JAOTIF010000031">
    <property type="protein sequence ID" value="MCU7552246.1"/>
    <property type="molecule type" value="Genomic_DNA"/>
</dbReference>
<reference evidence="2" key="1">
    <citation type="submission" date="2022-09" db="EMBL/GenBank/DDBJ databases">
        <authorList>
            <person name="Yuan C."/>
            <person name="Ke Z."/>
        </authorList>
    </citation>
    <scope>NUCLEOTIDE SEQUENCE</scope>
    <source>
        <strain evidence="2">LB-8</strain>
    </source>
</reference>
<dbReference type="RefSeq" id="WP_279299683.1">
    <property type="nucleotide sequence ID" value="NZ_JAOTIF010000031.1"/>
</dbReference>
<evidence type="ECO:0000313" key="3">
    <source>
        <dbReference type="Proteomes" id="UP001155483"/>
    </source>
</evidence>
<dbReference type="InterPro" id="IPR052183">
    <property type="entry name" value="IS_Transposase"/>
</dbReference>
<dbReference type="Pfam" id="PF13610">
    <property type="entry name" value="DDE_Tnp_IS240"/>
    <property type="match status" value="1"/>
</dbReference>
<gene>
    <name evidence="2" type="ORF">OCK74_24215</name>
</gene>
<name>A0A9X3BA65_9BACT</name>
<organism evidence="2 3">
    <name type="scientific">Paraflavisolibacter caeni</name>
    <dbReference type="NCBI Taxonomy" id="2982496"/>
    <lineage>
        <taxon>Bacteria</taxon>
        <taxon>Pseudomonadati</taxon>
        <taxon>Bacteroidota</taxon>
        <taxon>Chitinophagia</taxon>
        <taxon>Chitinophagales</taxon>
        <taxon>Chitinophagaceae</taxon>
        <taxon>Paraflavisolibacter</taxon>
    </lineage>
</organism>
<dbReference type="PANTHER" id="PTHR35528">
    <property type="entry name" value="BLL1675 PROTEIN"/>
    <property type="match status" value="1"/>
</dbReference>
<protein>
    <submittedName>
        <fullName evidence="2">DDE-type integrase/transposase/recombinase</fullName>
    </submittedName>
</protein>
<evidence type="ECO:0000313" key="2">
    <source>
        <dbReference type="EMBL" id="MCU7552246.1"/>
    </source>
</evidence>
<accession>A0A9X3BA65</accession>
<dbReference type="InterPro" id="IPR032874">
    <property type="entry name" value="DDE_dom"/>
</dbReference>
<sequence>MNETYIKVKGEWMYLYRPVDKGGNTVDFLLTKRRNKYAAHKFLVKAIRNHGYPKLINIDQSGANKEAN</sequence>
<feature type="domain" description="DDE" evidence="1">
    <location>
        <begin position="2"/>
        <end position="65"/>
    </location>
</feature>
<reference evidence="2" key="2">
    <citation type="submission" date="2023-04" db="EMBL/GenBank/DDBJ databases">
        <title>Paracnuella aquatica gen. nov., sp. nov., a member of the family Chitinophagaceae isolated from a hot spring.</title>
        <authorList>
            <person name="Wang C."/>
        </authorList>
    </citation>
    <scope>NUCLEOTIDE SEQUENCE</scope>
    <source>
        <strain evidence="2">LB-8</strain>
    </source>
</reference>
<dbReference type="Proteomes" id="UP001155483">
    <property type="component" value="Unassembled WGS sequence"/>
</dbReference>
<dbReference type="PANTHER" id="PTHR35528:SF3">
    <property type="entry name" value="BLL1675 PROTEIN"/>
    <property type="match status" value="1"/>
</dbReference>
<proteinExistence type="predicted"/>
<dbReference type="AlphaFoldDB" id="A0A9X3BA65"/>
<comment type="caution">
    <text evidence="2">The sequence shown here is derived from an EMBL/GenBank/DDBJ whole genome shotgun (WGS) entry which is preliminary data.</text>
</comment>
<evidence type="ECO:0000259" key="1">
    <source>
        <dbReference type="Pfam" id="PF13610"/>
    </source>
</evidence>
<keyword evidence="3" id="KW-1185">Reference proteome</keyword>